<name>C3ZAW1_BRAFL</name>
<dbReference type="Pfam" id="PF05517">
    <property type="entry name" value="p25-alpha"/>
    <property type="match status" value="1"/>
</dbReference>
<feature type="region of interest" description="Disordered" evidence="2">
    <location>
        <begin position="145"/>
        <end position="215"/>
    </location>
</feature>
<dbReference type="InterPro" id="IPR011992">
    <property type="entry name" value="EF-hand-dom_pair"/>
</dbReference>
<dbReference type="PANTHER" id="PTHR12932:SF9">
    <property type="entry name" value="TUBULIN POLYMERIZATION-PROMOTING PROTEIN HOMOLOG"/>
    <property type="match status" value="1"/>
</dbReference>
<dbReference type="PANTHER" id="PTHR12932">
    <property type="entry name" value="P25 ALPHA-RELATED"/>
    <property type="match status" value="1"/>
</dbReference>
<dbReference type="InParanoid" id="C3ZAW1"/>
<dbReference type="KEGG" id="bfo:118418295"/>
<dbReference type="GO" id="GO:0001578">
    <property type="term" value="P:microtubule bundle formation"/>
    <property type="evidence" value="ECO:0000318"/>
    <property type="project" value="GO_Central"/>
</dbReference>
<feature type="compositionally biased region" description="Basic and acidic residues" evidence="2">
    <location>
        <begin position="182"/>
        <end position="197"/>
    </location>
</feature>
<gene>
    <name evidence="5" type="primary">LOC118418295</name>
    <name evidence="3" type="ORF">BRAFLDRAFT_68575</name>
</gene>
<evidence type="ECO:0000313" key="5">
    <source>
        <dbReference type="RefSeq" id="XP_035680040.1"/>
    </source>
</evidence>
<evidence type="ECO:0000313" key="3">
    <source>
        <dbReference type="EMBL" id="EEN49998.1"/>
    </source>
</evidence>
<organism>
    <name type="scientific">Branchiostoma floridae</name>
    <name type="common">Florida lancelet</name>
    <name type="synonym">Amphioxus</name>
    <dbReference type="NCBI Taxonomy" id="7739"/>
    <lineage>
        <taxon>Eukaryota</taxon>
        <taxon>Metazoa</taxon>
        <taxon>Chordata</taxon>
        <taxon>Cephalochordata</taxon>
        <taxon>Leptocardii</taxon>
        <taxon>Amphioxiformes</taxon>
        <taxon>Branchiostomatidae</taxon>
        <taxon>Branchiostoma</taxon>
    </lineage>
</organism>
<dbReference type="OMA" id="MTRENFV"/>
<feature type="compositionally biased region" description="Basic and acidic residues" evidence="2">
    <location>
        <begin position="153"/>
        <end position="165"/>
    </location>
</feature>
<sequence>MADAVDTDDFADAFRAYATQDNTEGTGKEMTRENFVKMCKDCKVIDGKKVTETDVDIVFSKVKDKSASTITVEKCKTALEELVTKGFPKDFDCEESNRVDPLTDPENLMKLILSRRRYREEDLSAYGPKSQAGLTDLSTYTGSAKGRFGVEPGKGRGIEGREHVEPGGGYGLGYNDAGTDDASGKGRGIEGHKDVTKNTDYVAPPAGTYDKKVKE</sequence>
<dbReference type="InterPro" id="IPR008907">
    <property type="entry name" value="TPP/p25"/>
</dbReference>
<accession>C3ZAW1</accession>
<dbReference type="GO" id="GO:0046785">
    <property type="term" value="P:microtubule polymerization"/>
    <property type="evidence" value="ECO:0000318"/>
    <property type="project" value="GO_Central"/>
</dbReference>
<dbReference type="SUPFAM" id="SSF47473">
    <property type="entry name" value="EF-hand"/>
    <property type="match status" value="1"/>
</dbReference>
<comment type="similarity">
    <text evidence="1">Belongs to the TPPP family.</text>
</comment>
<dbReference type="GeneID" id="118418295"/>
<dbReference type="GO" id="GO:0032273">
    <property type="term" value="P:positive regulation of protein polymerization"/>
    <property type="evidence" value="ECO:0000318"/>
    <property type="project" value="GO_Central"/>
</dbReference>
<dbReference type="Gene3D" id="1.10.238.10">
    <property type="entry name" value="EF-hand"/>
    <property type="match status" value="1"/>
</dbReference>
<reference evidence="4" key="2">
    <citation type="journal article" date="2020" name="Nat. Ecol. Evol.">
        <title>Deeply conserved synteny resolves early events in vertebrate evolution.</title>
        <authorList>
            <person name="Simakov O."/>
            <person name="Marletaz F."/>
            <person name="Yue J.X."/>
            <person name="O'Connell B."/>
            <person name="Jenkins J."/>
            <person name="Brandt A."/>
            <person name="Calef R."/>
            <person name="Tung C.H."/>
            <person name="Huang T.K."/>
            <person name="Schmutz J."/>
            <person name="Satoh N."/>
            <person name="Yu J.K."/>
            <person name="Putnam N.H."/>
            <person name="Green R.E."/>
            <person name="Rokhsar D.S."/>
        </authorList>
    </citation>
    <scope>NUCLEOTIDE SEQUENCE [LARGE SCALE GENOMIC DNA]</scope>
    <source>
        <strain evidence="4">S238N-H82</strain>
    </source>
</reference>
<dbReference type="AlphaFoldDB" id="C3ZAW1"/>
<dbReference type="GO" id="GO:0015631">
    <property type="term" value="F:tubulin binding"/>
    <property type="evidence" value="ECO:0000318"/>
    <property type="project" value="GO_Central"/>
</dbReference>
<protein>
    <submittedName>
        <fullName evidence="5">Tubulin polymerization-promoting protein family member 3-like</fullName>
    </submittedName>
</protein>
<proteinExistence type="inferred from homology"/>
<evidence type="ECO:0000256" key="2">
    <source>
        <dbReference type="SAM" id="MobiDB-lite"/>
    </source>
</evidence>
<dbReference type="RefSeq" id="XP_035680040.1">
    <property type="nucleotide sequence ID" value="XM_035824147.1"/>
</dbReference>
<dbReference type="EMBL" id="GG666603">
    <property type="protein sequence ID" value="EEN49998.1"/>
    <property type="molecule type" value="Genomic_DNA"/>
</dbReference>
<dbReference type="eggNOG" id="KOG4070">
    <property type="taxonomic scope" value="Eukaryota"/>
</dbReference>
<dbReference type="OrthoDB" id="548799at2759"/>
<reference evidence="5" key="3">
    <citation type="submission" date="2025-04" db="UniProtKB">
        <authorList>
            <consortium name="RefSeq"/>
        </authorList>
    </citation>
    <scope>IDENTIFICATION</scope>
    <source>
        <strain evidence="5">S238N-H82</strain>
        <tissue evidence="5">Testes</tissue>
    </source>
</reference>
<reference evidence="3" key="1">
    <citation type="journal article" date="2008" name="Nature">
        <title>The amphioxus genome and the evolution of the chordate karyotype.</title>
        <authorList>
            <consortium name="US DOE Joint Genome Institute (JGI-PGF)"/>
            <person name="Putnam N.H."/>
            <person name="Butts T."/>
            <person name="Ferrier D.E.K."/>
            <person name="Furlong R.F."/>
            <person name="Hellsten U."/>
            <person name="Kawashima T."/>
            <person name="Robinson-Rechavi M."/>
            <person name="Shoguchi E."/>
            <person name="Terry A."/>
            <person name="Yu J.-K."/>
            <person name="Benito-Gutierrez E.L."/>
            <person name="Dubchak I."/>
            <person name="Garcia-Fernandez J."/>
            <person name="Gibson-Brown J.J."/>
            <person name="Grigoriev I.V."/>
            <person name="Horton A.C."/>
            <person name="de Jong P.J."/>
            <person name="Jurka J."/>
            <person name="Kapitonov V.V."/>
            <person name="Kohara Y."/>
            <person name="Kuroki Y."/>
            <person name="Lindquist E."/>
            <person name="Lucas S."/>
            <person name="Osoegawa K."/>
            <person name="Pennacchio L.A."/>
            <person name="Salamov A.A."/>
            <person name="Satou Y."/>
            <person name="Sauka-Spengler T."/>
            <person name="Schmutz J."/>
            <person name="Shin-I T."/>
            <person name="Toyoda A."/>
            <person name="Bronner-Fraser M."/>
            <person name="Fujiyama A."/>
            <person name="Holland L.Z."/>
            <person name="Holland P.W.H."/>
            <person name="Satoh N."/>
            <person name="Rokhsar D.S."/>
        </authorList>
    </citation>
    <scope>NUCLEOTIDE SEQUENCE [LARGE SCALE GENOMIC DNA]</scope>
    <source>
        <strain evidence="3">S238N-H82</strain>
        <tissue evidence="3">Testes</tissue>
    </source>
</reference>
<keyword evidence="4" id="KW-1185">Reference proteome</keyword>
<dbReference type="Proteomes" id="UP000001554">
    <property type="component" value="Chromosome 6"/>
</dbReference>
<evidence type="ECO:0000313" key="4">
    <source>
        <dbReference type="Proteomes" id="UP000001554"/>
    </source>
</evidence>
<evidence type="ECO:0000256" key="1">
    <source>
        <dbReference type="ARBA" id="ARBA00010994"/>
    </source>
</evidence>